<proteinExistence type="predicted"/>
<dbReference type="Pfam" id="PF25975">
    <property type="entry name" value="CzcB_C"/>
    <property type="match status" value="1"/>
</dbReference>
<dbReference type="PANTHER" id="PTHR32347">
    <property type="entry name" value="EFFLUX SYSTEM COMPONENT YKNX-RELATED"/>
    <property type="match status" value="1"/>
</dbReference>
<keyword evidence="2 3" id="KW-0175">Coiled coil</keyword>
<keyword evidence="8" id="KW-1185">Reference proteome</keyword>
<dbReference type="SUPFAM" id="SSF111369">
    <property type="entry name" value="HlyD-like secretion proteins"/>
    <property type="match status" value="2"/>
</dbReference>
<feature type="domain" description="CzcB-like C-terminal circularly permuted SH3-like" evidence="6">
    <location>
        <begin position="579"/>
        <end position="632"/>
    </location>
</feature>
<comment type="caution">
    <text evidence="7">The sequence shown here is derived from an EMBL/GenBank/DDBJ whole genome shotgun (WGS) entry which is preliminary data.</text>
</comment>
<evidence type="ECO:0000256" key="3">
    <source>
        <dbReference type="SAM" id="Coils"/>
    </source>
</evidence>
<organism evidence="7 8">
    <name type="scientific">Nostocoides veronense</name>
    <dbReference type="NCBI Taxonomy" id="330836"/>
    <lineage>
        <taxon>Bacteria</taxon>
        <taxon>Bacillati</taxon>
        <taxon>Actinomycetota</taxon>
        <taxon>Actinomycetes</taxon>
        <taxon>Micrococcales</taxon>
        <taxon>Intrasporangiaceae</taxon>
        <taxon>Nostocoides</taxon>
    </lineage>
</organism>
<feature type="region of interest" description="Disordered" evidence="4">
    <location>
        <begin position="265"/>
        <end position="290"/>
    </location>
</feature>
<evidence type="ECO:0000313" key="8">
    <source>
        <dbReference type="Proteomes" id="UP001499938"/>
    </source>
</evidence>
<evidence type="ECO:0000256" key="5">
    <source>
        <dbReference type="SAM" id="SignalP"/>
    </source>
</evidence>
<reference evidence="7 8" key="1">
    <citation type="journal article" date="2019" name="Int. J. Syst. Evol. Microbiol.">
        <title>The Global Catalogue of Microorganisms (GCM) 10K type strain sequencing project: providing services to taxonomists for standard genome sequencing and annotation.</title>
        <authorList>
            <consortium name="The Broad Institute Genomics Platform"/>
            <consortium name="The Broad Institute Genome Sequencing Center for Infectious Disease"/>
            <person name="Wu L."/>
            <person name="Ma J."/>
        </authorList>
    </citation>
    <scope>NUCLEOTIDE SEQUENCE [LARGE SCALE GENOMIC DNA]</scope>
    <source>
        <strain evidence="7 8">JCM 15592</strain>
    </source>
</reference>
<feature type="coiled-coil region" evidence="3">
    <location>
        <begin position="90"/>
        <end position="124"/>
    </location>
</feature>
<accession>A0ABN2LAD3</accession>
<feature type="region of interest" description="Disordered" evidence="4">
    <location>
        <begin position="650"/>
        <end position="679"/>
    </location>
</feature>
<gene>
    <name evidence="7" type="ORF">GCM10009811_04080</name>
</gene>
<dbReference type="InterPro" id="IPR058649">
    <property type="entry name" value="CzcB_C"/>
</dbReference>
<dbReference type="Gene3D" id="2.40.420.20">
    <property type="match status" value="1"/>
</dbReference>
<evidence type="ECO:0000256" key="2">
    <source>
        <dbReference type="ARBA" id="ARBA00023054"/>
    </source>
</evidence>
<dbReference type="PANTHER" id="PTHR32347:SF23">
    <property type="entry name" value="BLL5650 PROTEIN"/>
    <property type="match status" value="1"/>
</dbReference>
<evidence type="ECO:0000259" key="6">
    <source>
        <dbReference type="Pfam" id="PF25975"/>
    </source>
</evidence>
<sequence>MRLAVATLVTLLVVGLVAVAARAATSNDTGRYRTAVAEMGSVTETLATSGTVDATQRRDVAVAVAGTVSKVSVATGDKVKDGQVLVTLDHASAERALRKAKTILAQAKADLESAENAQTQVVTQANSGLGQSTPSGQSGQPSGGSTQPSGGPSQPAGGSTTPSGGPTTPTGGPTTPTGSPTTPTGSPTAPTSSPTTPTGSPTTPTSSPTTQDPLPNVTLPSVTELRALQKAVTTAQTATSTALSDAKAALAHQTKVCAQALNEAGTGSATNGDATSDSANGTGGNAAGDTPCQRALEAVQAAQQTVADKQAALQQATGALTDALLTAVQQTSEGVAALQAWIDAHSSPAGGGGPAHATNSNATNSRSATASASIGYAVARTASGETAGDLTHAVSAVYFVPTDSTPTATTVATGGAAGAAGASAQSIASAQAAIDEAEAGLIQAEQNLAATTVTASAAGTVTAVDVAKGDSVGAGDVLVTVVGDGGATVTLSLTGTQVRKVTAGQKAKVTLPGADSSAVGTVTWVSPIATDTGSTMPFATASTYVAYVHVPAAELAKQTLAQGARSDVTITLGTRTNVLTVPISALVRGANDSSVQVVTADGTSTKSVTTGRMGGGRIEVLSGLAKGEAVVLADLDATIDAAGEISTGATGFSGGGNFPGRGNGFPGGNFPSGGTRARG</sequence>
<evidence type="ECO:0000313" key="7">
    <source>
        <dbReference type="EMBL" id="GAA1781835.1"/>
    </source>
</evidence>
<dbReference type="Gene3D" id="1.10.287.470">
    <property type="entry name" value="Helix hairpin bin"/>
    <property type="match status" value="2"/>
</dbReference>
<keyword evidence="5" id="KW-0732">Signal</keyword>
<dbReference type="Gene3D" id="2.40.50.100">
    <property type="match status" value="2"/>
</dbReference>
<protein>
    <recommendedName>
        <fullName evidence="6">CzcB-like C-terminal circularly permuted SH3-like domain-containing protein</fullName>
    </recommendedName>
</protein>
<name>A0ABN2LAD3_9MICO</name>
<feature type="compositionally biased region" description="Gly residues" evidence="4">
    <location>
        <begin position="651"/>
        <end position="671"/>
    </location>
</feature>
<evidence type="ECO:0000256" key="1">
    <source>
        <dbReference type="ARBA" id="ARBA00004196"/>
    </source>
</evidence>
<feature type="compositionally biased region" description="Low complexity" evidence="4">
    <location>
        <begin position="355"/>
        <end position="366"/>
    </location>
</feature>
<feature type="compositionally biased region" description="Polar residues" evidence="4">
    <location>
        <begin position="265"/>
        <end position="275"/>
    </location>
</feature>
<feature type="signal peptide" evidence="5">
    <location>
        <begin position="1"/>
        <end position="23"/>
    </location>
</feature>
<dbReference type="EMBL" id="BAAAPO010000006">
    <property type="protein sequence ID" value="GAA1781835.1"/>
    <property type="molecule type" value="Genomic_DNA"/>
</dbReference>
<feature type="region of interest" description="Disordered" evidence="4">
    <location>
        <begin position="347"/>
        <end position="366"/>
    </location>
</feature>
<comment type="subcellular location">
    <subcellularLocation>
        <location evidence="1">Cell envelope</location>
    </subcellularLocation>
</comment>
<evidence type="ECO:0000256" key="4">
    <source>
        <dbReference type="SAM" id="MobiDB-lite"/>
    </source>
</evidence>
<feature type="chain" id="PRO_5046254569" description="CzcB-like C-terminal circularly permuted SH3-like domain-containing protein" evidence="5">
    <location>
        <begin position="24"/>
        <end position="679"/>
    </location>
</feature>
<feature type="region of interest" description="Disordered" evidence="4">
    <location>
        <begin position="127"/>
        <end position="217"/>
    </location>
</feature>
<feature type="compositionally biased region" description="Low complexity" evidence="4">
    <location>
        <begin position="130"/>
        <end position="211"/>
    </location>
</feature>
<dbReference type="InterPro" id="IPR050465">
    <property type="entry name" value="UPF0194_transport"/>
</dbReference>
<dbReference type="Proteomes" id="UP001499938">
    <property type="component" value="Unassembled WGS sequence"/>
</dbReference>
<dbReference type="Gene3D" id="2.40.30.170">
    <property type="match status" value="1"/>
</dbReference>